<reference evidence="1 2" key="1">
    <citation type="submission" date="2018-03" db="EMBL/GenBank/DDBJ databases">
        <title>Genomic Encyclopedia of Type Strains, Phase III (KMG-III): the genomes of soil and plant-associated and newly described type strains.</title>
        <authorList>
            <person name="Whitman W."/>
        </authorList>
    </citation>
    <scope>NUCLEOTIDE SEQUENCE [LARGE SCALE GENOMIC DNA]</scope>
    <source>
        <strain evidence="1 2">CGMCC 1.9313</strain>
    </source>
</reference>
<dbReference type="RefSeq" id="WP_106293814.1">
    <property type="nucleotide sequence ID" value="NZ_PVTH01000007.1"/>
</dbReference>
<evidence type="ECO:0000313" key="2">
    <source>
        <dbReference type="Proteomes" id="UP000238034"/>
    </source>
</evidence>
<protein>
    <submittedName>
        <fullName evidence="1">Uncharacterized protein</fullName>
    </submittedName>
</protein>
<organism evidence="1 2">
    <name type="scientific">Arcticibacter pallidicorallinus</name>
    <dbReference type="NCBI Taxonomy" id="1259464"/>
    <lineage>
        <taxon>Bacteria</taxon>
        <taxon>Pseudomonadati</taxon>
        <taxon>Bacteroidota</taxon>
        <taxon>Sphingobacteriia</taxon>
        <taxon>Sphingobacteriales</taxon>
        <taxon>Sphingobacteriaceae</taxon>
        <taxon>Arcticibacter</taxon>
    </lineage>
</organism>
<keyword evidence="2" id="KW-1185">Reference proteome</keyword>
<comment type="caution">
    <text evidence="1">The sequence shown here is derived from an EMBL/GenBank/DDBJ whole genome shotgun (WGS) entry which is preliminary data.</text>
</comment>
<dbReference type="AlphaFoldDB" id="A0A2T0U0S4"/>
<accession>A0A2T0U0S4</accession>
<gene>
    <name evidence="1" type="ORF">B0I27_10791</name>
</gene>
<name>A0A2T0U0S4_9SPHI</name>
<proteinExistence type="predicted"/>
<dbReference type="EMBL" id="PVTH01000007">
    <property type="protein sequence ID" value="PRY51505.1"/>
    <property type="molecule type" value="Genomic_DNA"/>
</dbReference>
<dbReference type="Proteomes" id="UP000238034">
    <property type="component" value="Unassembled WGS sequence"/>
</dbReference>
<evidence type="ECO:0000313" key="1">
    <source>
        <dbReference type="EMBL" id="PRY51505.1"/>
    </source>
</evidence>
<sequence>MSKQSLTDLEKFEMLFGHDGKRTPSGIEYRVQNLDRSRYEAQTLIQKKGLNLQAACEGSMASIRTFIVKEVTNA</sequence>